<sequence length="74" mass="8341">MPKFAAAAHNKRYWTHLKFTAPPCVNRWASQQVCPPTGRGRASTAAVRRRHADTARGTHARGFYSPHRFSMYAA</sequence>
<organism evidence="2 3">
    <name type="scientific">Danaus chrysippus</name>
    <name type="common">African queen</name>
    <dbReference type="NCBI Taxonomy" id="151541"/>
    <lineage>
        <taxon>Eukaryota</taxon>
        <taxon>Metazoa</taxon>
        <taxon>Ecdysozoa</taxon>
        <taxon>Arthropoda</taxon>
        <taxon>Hexapoda</taxon>
        <taxon>Insecta</taxon>
        <taxon>Pterygota</taxon>
        <taxon>Neoptera</taxon>
        <taxon>Endopterygota</taxon>
        <taxon>Lepidoptera</taxon>
        <taxon>Glossata</taxon>
        <taxon>Ditrysia</taxon>
        <taxon>Papilionoidea</taxon>
        <taxon>Nymphalidae</taxon>
        <taxon>Danainae</taxon>
        <taxon>Danaini</taxon>
        <taxon>Danaina</taxon>
        <taxon>Danaus</taxon>
        <taxon>Anosia</taxon>
    </lineage>
</organism>
<evidence type="ECO:0000313" key="3">
    <source>
        <dbReference type="Proteomes" id="UP000789524"/>
    </source>
</evidence>
<evidence type="ECO:0000313" key="2">
    <source>
        <dbReference type="EMBL" id="CAG9558471.1"/>
    </source>
</evidence>
<keyword evidence="3" id="KW-1185">Reference proteome</keyword>
<proteinExistence type="predicted"/>
<protein>
    <submittedName>
        <fullName evidence="2">(African queen) hypothetical protein</fullName>
    </submittedName>
</protein>
<accession>A0A8J2MA10</accession>
<reference evidence="2" key="1">
    <citation type="submission" date="2021-09" db="EMBL/GenBank/DDBJ databases">
        <authorList>
            <person name="Martin H S."/>
        </authorList>
    </citation>
    <scope>NUCLEOTIDE SEQUENCE</scope>
</reference>
<dbReference type="EMBL" id="CAKASE010000043">
    <property type="protein sequence ID" value="CAG9558471.1"/>
    <property type="molecule type" value="Genomic_DNA"/>
</dbReference>
<dbReference type="AlphaFoldDB" id="A0A8J2MA10"/>
<evidence type="ECO:0000256" key="1">
    <source>
        <dbReference type="SAM" id="MobiDB-lite"/>
    </source>
</evidence>
<gene>
    <name evidence="2" type="ORF">DCHRY22_LOCUS578</name>
</gene>
<comment type="caution">
    <text evidence="2">The sequence shown here is derived from an EMBL/GenBank/DDBJ whole genome shotgun (WGS) entry which is preliminary data.</text>
</comment>
<name>A0A8J2MA10_9NEOP</name>
<feature type="region of interest" description="Disordered" evidence="1">
    <location>
        <begin position="35"/>
        <end position="62"/>
    </location>
</feature>
<dbReference type="Proteomes" id="UP000789524">
    <property type="component" value="Unassembled WGS sequence"/>
</dbReference>